<protein>
    <submittedName>
        <fullName evidence="1">Nucleoside 2-deoxyribosyltransferase</fullName>
    </submittedName>
</protein>
<dbReference type="RefSeq" id="WP_174717216.1">
    <property type="nucleotide sequence ID" value="NZ_CP054569.1"/>
</dbReference>
<dbReference type="Pfam" id="PF05014">
    <property type="entry name" value="Nuc_deoxyrib_tr"/>
    <property type="match status" value="1"/>
</dbReference>
<dbReference type="SUPFAM" id="SSF52309">
    <property type="entry name" value="N-(deoxy)ribosyltransferase-like"/>
    <property type="match status" value="1"/>
</dbReference>
<dbReference type="GO" id="GO:0070694">
    <property type="term" value="F:5-hydroxymethyl-dUMP N-hydrolase activity"/>
    <property type="evidence" value="ECO:0007669"/>
    <property type="project" value="TreeGrafter"/>
</dbReference>
<sequence length="180" mass="19040">MPSVYLAGFDVFLPDAEAQGERLKALCAAHGFEGLFPLDNRAPRELSGAALAQWIYRENVALIRRADMVMANLNPFRGAEPDSGTAFEVGYAIACGKPVWGHTRHAGSLIDQVAVGAAADDGASRMVDAEGYTVEDFGLSLNLMLACSARIVQGDPADCLARMAESLPGASTPEDASREP</sequence>
<gene>
    <name evidence="1" type="ORF">FOC81_27855</name>
</gene>
<dbReference type="InterPro" id="IPR007710">
    <property type="entry name" value="Nucleoside_deoxyribTrfase"/>
</dbReference>
<dbReference type="InterPro" id="IPR051239">
    <property type="entry name" value="2'-dNMP_N-hydrolase"/>
</dbReference>
<dbReference type="Proteomes" id="UP000509782">
    <property type="component" value="Chromosome"/>
</dbReference>
<reference evidence="1 2" key="1">
    <citation type="submission" date="2020-05" db="EMBL/GenBank/DDBJ databases">
        <title>FDA dAtabase for Regulatory Grade micrObial Sequences (FDA-ARGOS): Supporting development and validation of Infectious Disease Dx tests.</title>
        <authorList>
            <person name="Sproer C."/>
            <person name="Gronow S."/>
            <person name="Severitt S."/>
            <person name="Schroder I."/>
            <person name="Tallon L."/>
            <person name="Sadzewicz L."/>
            <person name="Zhao X."/>
            <person name="Vavikolanu K."/>
            <person name="Mehta A."/>
            <person name="Aluvathingal J."/>
            <person name="Nadendla S."/>
            <person name="Myers T."/>
            <person name="Yan Y."/>
            <person name="Sichtig H."/>
        </authorList>
    </citation>
    <scope>NUCLEOTIDE SEQUENCE [LARGE SCALE GENOMIC DNA]</scope>
    <source>
        <strain evidence="1 2">FDAARGOS_787</strain>
    </source>
</reference>
<proteinExistence type="predicted"/>
<dbReference type="AlphaFoldDB" id="A0A6N0JSZ3"/>
<organism evidence="1 2">
    <name type="scientific">Achromobacter denitrificans</name>
    <name type="common">Alcaligenes denitrificans</name>
    <dbReference type="NCBI Taxonomy" id="32002"/>
    <lineage>
        <taxon>Bacteria</taxon>
        <taxon>Pseudomonadati</taxon>
        <taxon>Pseudomonadota</taxon>
        <taxon>Betaproteobacteria</taxon>
        <taxon>Burkholderiales</taxon>
        <taxon>Alcaligenaceae</taxon>
        <taxon>Achromobacter</taxon>
    </lineage>
</organism>
<dbReference type="PANTHER" id="PTHR15364">
    <property type="entry name" value="2'-DEOXYNUCLEOSIDE 5'-PHOSPHATE N-HYDROLASE 1"/>
    <property type="match status" value="1"/>
</dbReference>
<evidence type="ECO:0000313" key="1">
    <source>
        <dbReference type="EMBL" id="QKQ50319.1"/>
    </source>
</evidence>
<name>A0A6N0JSZ3_ACHDE</name>
<dbReference type="PANTHER" id="PTHR15364:SF0">
    <property type="entry name" value="2'-DEOXYNUCLEOSIDE 5'-PHOSPHATE N-HYDROLASE 1"/>
    <property type="match status" value="1"/>
</dbReference>
<evidence type="ECO:0000313" key="2">
    <source>
        <dbReference type="Proteomes" id="UP000509782"/>
    </source>
</evidence>
<accession>A0A6N0JSZ3</accession>
<dbReference type="EMBL" id="CP054569">
    <property type="protein sequence ID" value="QKQ50319.1"/>
    <property type="molecule type" value="Genomic_DNA"/>
</dbReference>
<dbReference type="GO" id="GO:0016740">
    <property type="term" value="F:transferase activity"/>
    <property type="evidence" value="ECO:0007669"/>
    <property type="project" value="UniProtKB-KW"/>
</dbReference>
<dbReference type="Gene3D" id="3.40.50.450">
    <property type="match status" value="1"/>
</dbReference>
<dbReference type="GO" id="GO:0009159">
    <property type="term" value="P:deoxyribonucleoside monophosphate catabolic process"/>
    <property type="evidence" value="ECO:0007669"/>
    <property type="project" value="TreeGrafter"/>
</dbReference>
<keyword evidence="1" id="KW-0808">Transferase</keyword>